<feature type="transmembrane region" description="Helical" evidence="1">
    <location>
        <begin position="173"/>
        <end position="194"/>
    </location>
</feature>
<dbReference type="AlphaFoldDB" id="A0AAW0AYH8"/>
<reference evidence="3 4" key="1">
    <citation type="journal article" date="2024" name="J Genomics">
        <title>Draft genome sequencing and assembly of Favolaschia claudopus CIRM-BRFM 2984 isolated from oak limbs.</title>
        <authorList>
            <person name="Navarro D."/>
            <person name="Drula E."/>
            <person name="Chaduli D."/>
            <person name="Cazenave R."/>
            <person name="Ahrendt S."/>
            <person name="Wang J."/>
            <person name="Lipzen A."/>
            <person name="Daum C."/>
            <person name="Barry K."/>
            <person name="Grigoriev I.V."/>
            <person name="Favel A."/>
            <person name="Rosso M.N."/>
            <person name="Martin F."/>
        </authorList>
    </citation>
    <scope>NUCLEOTIDE SEQUENCE [LARGE SCALE GENOMIC DNA]</scope>
    <source>
        <strain evidence="3 4">CIRM-BRFM 2984</strain>
    </source>
</reference>
<feature type="transmembrane region" description="Helical" evidence="1">
    <location>
        <begin position="25"/>
        <end position="48"/>
    </location>
</feature>
<comment type="caution">
    <text evidence="3">The sequence shown here is derived from an EMBL/GenBank/DDBJ whole genome shotgun (WGS) entry which is preliminary data.</text>
</comment>
<protein>
    <recommendedName>
        <fullName evidence="2">DUF6534 domain-containing protein</fullName>
    </recommendedName>
</protein>
<keyword evidence="1" id="KW-1133">Transmembrane helix</keyword>
<keyword evidence="4" id="KW-1185">Reference proteome</keyword>
<evidence type="ECO:0000313" key="4">
    <source>
        <dbReference type="Proteomes" id="UP001362999"/>
    </source>
</evidence>
<keyword evidence="1" id="KW-0472">Membrane</keyword>
<proteinExistence type="predicted"/>
<dbReference type="Pfam" id="PF20152">
    <property type="entry name" value="DUF6534"/>
    <property type="match status" value="1"/>
</dbReference>
<dbReference type="EMBL" id="JAWWNJ010000046">
    <property type="protein sequence ID" value="KAK7018206.1"/>
    <property type="molecule type" value="Genomic_DNA"/>
</dbReference>
<feature type="domain" description="DUF6534" evidence="2">
    <location>
        <begin position="179"/>
        <end position="265"/>
    </location>
</feature>
<dbReference type="InterPro" id="IPR045339">
    <property type="entry name" value="DUF6534"/>
</dbReference>
<feature type="transmembrane region" description="Helical" evidence="1">
    <location>
        <begin position="60"/>
        <end position="83"/>
    </location>
</feature>
<feature type="transmembrane region" description="Helical" evidence="1">
    <location>
        <begin position="133"/>
        <end position="153"/>
    </location>
</feature>
<gene>
    <name evidence="3" type="ORF">R3P38DRAFT_1295004</name>
</gene>
<keyword evidence="1" id="KW-0812">Transmembrane</keyword>
<dbReference type="PANTHER" id="PTHR40465:SF1">
    <property type="entry name" value="DUF6534 DOMAIN-CONTAINING PROTEIN"/>
    <property type="match status" value="1"/>
</dbReference>
<feature type="transmembrane region" description="Helical" evidence="1">
    <location>
        <begin position="206"/>
        <end position="233"/>
    </location>
</feature>
<feature type="transmembrane region" description="Helical" evidence="1">
    <location>
        <begin position="103"/>
        <end position="121"/>
    </location>
</feature>
<evidence type="ECO:0000259" key="2">
    <source>
        <dbReference type="Pfam" id="PF20152"/>
    </source>
</evidence>
<feature type="transmembrane region" description="Helical" evidence="1">
    <location>
        <begin position="239"/>
        <end position="260"/>
    </location>
</feature>
<dbReference type="Proteomes" id="UP001362999">
    <property type="component" value="Unassembled WGS sequence"/>
</dbReference>
<evidence type="ECO:0000256" key="1">
    <source>
        <dbReference type="SAM" id="Phobius"/>
    </source>
</evidence>
<sequence>MSASTALHLVPRHSLIPMDKLLGPWMLGMVISSIIFGITCLQVYLYYTKFASKDSTFLKAFVAFLFSVEILHLTMLTMSYYVASVTNFGDFVAIALGPWSLRAQIVIGVFLGTLVQLFYAFRIWTLSHKSPYLPVIIILCSFGALAFSIVYTIRASITQKFDNNSEVIPFSTSALALEVACDIFITLGMVFSLLNQRTDYQRTNRVLNILIAYTVNSGALTMIFAVCTLVLFLASKSTLLYSFFFFILVRLYGCSFMSILNSREYVRSQLKVPRAEMVTMPIHSSRTDTAVTESKAATNMSGIVFGPNPGHETQFSAV</sequence>
<organism evidence="3 4">
    <name type="scientific">Favolaschia claudopus</name>
    <dbReference type="NCBI Taxonomy" id="2862362"/>
    <lineage>
        <taxon>Eukaryota</taxon>
        <taxon>Fungi</taxon>
        <taxon>Dikarya</taxon>
        <taxon>Basidiomycota</taxon>
        <taxon>Agaricomycotina</taxon>
        <taxon>Agaricomycetes</taxon>
        <taxon>Agaricomycetidae</taxon>
        <taxon>Agaricales</taxon>
        <taxon>Marasmiineae</taxon>
        <taxon>Mycenaceae</taxon>
        <taxon>Favolaschia</taxon>
    </lineage>
</organism>
<accession>A0AAW0AYH8</accession>
<name>A0AAW0AYH8_9AGAR</name>
<dbReference type="PANTHER" id="PTHR40465">
    <property type="entry name" value="CHROMOSOME 1, WHOLE GENOME SHOTGUN SEQUENCE"/>
    <property type="match status" value="1"/>
</dbReference>
<evidence type="ECO:0000313" key="3">
    <source>
        <dbReference type="EMBL" id="KAK7018206.1"/>
    </source>
</evidence>